<dbReference type="Proteomes" id="UP000235584">
    <property type="component" value="Chromosome"/>
</dbReference>
<dbReference type="EMBL" id="CP025704">
    <property type="protein sequence ID" value="AUN98395.1"/>
    <property type="molecule type" value="Genomic_DNA"/>
</dbReference>
<evidence type="ECO:0000256" key="4">
    <source>
        <dbReference type="ARBA" id="ARBA00022989"/>
    </source>
</evidence>
<keyword evidence="2" id="KW-1003">Cell membrane</keyword>
<dbReference type="InterPro" id="IPR050790">
    <property type="entry name" value="ExbB/TolQ_transport"/>
</dbReference>
<keyword evidence="4" id="KW-1133">Transmembrane helix</keyword>
<dbReference type="RefSeq" id="WP_102243686.1">
    <property type="nucleotide sequence ID" value="NZ_CP025704.1"/>
</dbReference>
<accession>A0A2K9NTI6</accession>
<dbReference type="GO" id="GO:0017038">
    <property type="term" value="P:protein import"/>
    <property type="evidence" value="ECO:0007669"/>
    <property type="project" value="TreeGrafter"/>
</dbReference>
<evidence type="ECO:0000259" key="7">
    <source>
        <dbReference type="Pfam" id="PF01618"/>
    </source>
</evidence>
<dbReference type="KEGG" id="bsto:C0V70_09810"/>
<evidence type="ECO:0000313" key="8">
    <source>
        <dbReference type="EMBL" id="AUN98395.1"/>
    </source>
</evidence>
<dbReference type="InterPro" id="IPR002898">
    <property type="entry name" value="MotA_ExbB_proton_chnl"/>
</dbReference>
<comment type="similarity">
    <text evidence="6">Belongs to the exbB/tolQ family.</text>
</comment>
<comment type="subcellular location">
    <subcellularLocation>
        <location evidence="1">Cell membrane</location>
        <topology evidence="1">Multi-pass membrane protein</topology>
    </subcellularLocation>
    <subcellularLocation>
        <location evidence="6">Membrane</location>
        <topology evidence="6">Multi-pass membrane protein</topology>
    </subcellularLocation>
</comment>
<dbReference type="Pfam" id="PF01618">
    <property type="entry name" value="MotA_ExbB"/>
    <property type="match status" value="1"/>
</dbReference>
<gene>
    <name evidence="8" type="ORF">C0V70_09810</name>
</gene>
<evidence type="ECO:0000256" key="5">
    <source>
        <dbReference type="ARBA" id="ARBA00023136"/>
    </source>
</evidence>
<keyword evidence="6" id="KW-0813">Transport</keyword>
<proteinExistence type="inferred from homology"/>
<keyword evidence="3" id="KW-0812">Transmembrane</keyword>
<dbReference type="PANTHER" id="PTHR30625:SF3">
    <property type="entry name" value="TOL-PAL SYSTEM PROTEIN TOLQ"/>
    <property type="match status" value="1"/>
</dbReference>
<organism evidence="8 9">
    <name type="scientific">Bacteriovorax stolpii</name>
    <name type="common">Bdellovibrio stolpii</name>
    <dbReference type="NCBI Taxonomy" id="960"/>
    <lineage>
        <taxon>Bacteria</taxon>
        <taxon>Pseudomonadati</taxon>
        <taxon>Bdellovibrionota</taxon>
        <taxon>Bacteriovoracia</taxon>
        <taxon>Bacteriovoracales</taxon>
        <taxon>Bacteriovoracaceae</taxon>
        <taxon>Bacteriovorax</taxon>
    </lineage>
</organism>
<evidence type="ECO:0000256" key="3">
    <source>
        <dbReference type="ARBA" id="ARBA00022692"/>
    </source>
</evidence>
<keyword evidence="6" id="KW-0653">Protein transport</keyword>
<dbReference type="PANTHER" id="PTHR30625">
    <property type="entry name" value="PROTEIN TOLQ"/>
    <property type="match status" value="1"/>
</dbReference>
<dbReference type="OrthoDB" id="9805133at2"/>
<dbReference type="AlphaFoldDB" id="A0A2K9NTI6"/>
<keyword evidence="9" id="KW-1185">Reference proteome</keyword>
<feature type="domain" description="MotA/TolQ/ExbB proton channel" evidence="7">
    <location>
        <begin position="80"/>
        <end position="186"/>
    </location>
</feature>
<evidence type="ECO:0000313" key="9">
    <source>
        <dbReference type="Proteomes" id="UP000235584"/>
    </source>
</evidence>
<protein>
    <recommendedName>
        <fullName evidence="7">MotA/TolQ/ExbB proton channel domain-containing protein</fullName>
    </recommendedName>
</protein>
<evidence type="ECO:0000256" key="6">
    <source>
        <dbReference type="RuleBase" id="RU004057"/>
    </source>
</evidence>
<evidence type="ECO:0000256" key="2">
    <source>
        <dbReference type="ARBA" id="ARBA00022475"/>
    </source>
</evidence>
<name>A0A2K9NTI6_BACTC</name>
<reference evidence="8 9" key="1">
    <citation type="submission" date="2018-01" db="EMBL/GenBank/DDBJ databases">
        <title>Complete genome sequence of Bacteriovorax stolpii DSM12778.</title>
        <authorList>
            <person name="Tang B."/>
            <person name="Chang J."/>
        </authorList>
    </citation>
    <scope>NUCLEOTIDE SEQUENCE [LARGE SCALE GENOMIC DNA]</scope>
    <source>
        <strain evidence="8 9">DSM 12778</strain>
    </source>
</reference>
<dbReference type="GO" id="GO:0005886">
    <property type="term" value="C:plasma membrane"/>
    <property type="evidence" value="ECO:0007669"/>
    <property type="project" value="UniProtKB-SubCell"/>
</dbReference>
<keyword evidence="5" id="KW-0472">Membrane</keyword>
<evidence type="ECO:0000256" key="1">
    <source>
        <dbReference type="ARBA" id="ARBA00004651"/>
    </source>
</evidence>
<sequence length="203" mass="22634">MELMHLFKQGGFIMYPLLIFSVAVWTVAIQKIWFLMNFNKQAKYFYDEGMRIIQSKRFNEMEWLYKNCPELIAKPHSAVFEDASSSEEWEARMQRRLNETSMGLKKNIWILGTVASSAPFVGLFGTVWGIMGSFKEIGAAGKAGFAIVSASISEALIATAAGILVAVVALLFYNYILVKIGESLAMFKNGIGDLAESFNSAKK</sequence>